<evidence type="ECO:0000256" key="2">
    <source>
        <dbReference type="ARBA" id="ARBA00004377"/>
    </source>
</evidence>
<dbReference type="RefSeq" id="WP_232008768.1">
    <property type="nucleotide sequence ID" value="NZ_AP018786.1"/>
</dbReference>
<evidence type="ECO:0000256" key="12">
    <source>
        <dbReference type="RuleBase" id="RU363101"/>
    </source>
</evidence>
<keyword evidence="10 12" id="KW-1133">Transmembrane helix</keyword>
<organism evidence="13 14">
    <name type="scientific">Sutterella megalosphaeroides</name>
    <dbReference type="NCBI Taxonomy" id="2494234"/>
    <lineage>
        <taxon>Bacteria</taxon>
        <taxon>Pseudomonadati</taxon>
        <taxon>Pseudomonadota</taxon>
        <taxon>Betaproteobacteria</taxon>
        <taxon>Burkholderiales</taxon>
        <taxon>Sutterellaceae</taxon>
        <taxon>Sutterella</taxon>
    </lineage>
</organism>
<dbReference type="NCBIfam" id="TIGR03141">
    <property type="entry name" value="cytochro_ccmD"/>
    <property type="match status" value="1"/>
</dbReference>
<evidence type="ECO:0000256" key="5">
    <source>
        <dbReference type="ARBA" id="ARBA00022448"/>
    </source>
</evidence>
<evidence type="ECO:0000256" key="7">
    <source>
        <dbReference type="ARBA" id="ARBA00022519"/>
    </source>
</evidence>
<evidence type="ECO:0000256" key="1">
    <source>
        <dbReference type="ARBA" id="ARBA00002442"/>
    </source>
</evidence>
<evidence type="ECO:0000256" key="8">
    <source>
        <dbReference type="ARBA" id="ARBA00022692"/>
    </source>
</evidence>
<keyword evidence="11 12" id="KW-0472">Membrane</keyword>
<keyword evidence="6 12" id="KW-1003">Cell membrane</keyword>
<protein>
    <recommendedName>
        <fullName evidence="4 12">Heme exporter protein D</fullName>
    </recommendedName>
</protein>
<dbReference type="PANTHER" id="PTHR37531">
    <property type="entry name" value="HEME EXPORTER PROTEIN D"/>
    <property type="match status" value="1"/>
</dbReference>
<dbReference type="AlphaFoldDB" id="A0A2Z6IAY8"/>
<dbReference type="GO" id="GO:0005886">
    <property type="term" value="C:plasma membrane"/>
    <property type="evidence" value="ECO:0007669"/>
    <property type="project" value="UniProtKB-SubCell"/>
</dbReference>
<name>A0A2Z6IAY8_9BURK</name>
<keyword evidence="8 12" id="KW-0812">Transmembrane</keyword>
<dbReference type="GO" id="GO:0017004">
    <property type="term" value="P:cytochrome complex assembly"/>
    <property type="evidence" value="ECO:0007669"/>
    <property type="project" value="UniProtKB-KW"/>
</dbReference>
<evidence type="ECO:0000313" key="14">
    <source>
        <dbReference type="Proteomes" id="UP000271003"/>
    </source>
</evidence>
<evidence type="ECO:0000256" key="3">
    <source>
        <dbReference type="ARBA" id="ARBA00008741"/>
    </source>
</evidence>
<dbReference type="Pfam" id="PF04995">
    <property type="entry name" value="CcmD"/>
    <property type="match status" value="1"/>
</dbReference>
<evidence type="ECO:0000256" key="9">
    <source>
        <dbReference type="ARBA" id="ARBA00022748"/>
    </source>
</evidence>
<feature type="transmembrane region" description="Helical" evidence="12">
    <location>
        <begin position="17"/>
        <end position="38"/>
    </location>
</feature>
<dbReference type="Proteomes" id="UP000271003">
    <property type="component" value="Chromosome"/>
</dbReference>
<comment type="function">
    <text evidence="1 12">Required for the export of heme to the periplasm for the biogenesis of c-type cytochromes.</text>
</comment>
<keyword evidence="5 12" id="KW-0813">Transport</keyword>
<dbReference type="InterPro" id="IPR052075">
    <property type="entry name" value="Heme_exporter_D"/>
</dbReference>
<evidence type="ECO:0000256" key="10">
    <source>
        <dbReference type="ARBA" id="ARBA00022989"/>
    </source>
</evidence>
<dbReference type="EMBL" id="AP018786">
    <property type="protein sequence ID" value="BBF23693.1"/>
    <property type="molecule type" value="Genomic_DNA"/>
</dbReference>
<reference evidence="13 14" key="1">
    <citation type="journal article" date="2018" name="Int. J. Syst. Evol. Microbiol.">
        <title>Mesosutterella multiformis gen. nov., sp. nov., a member of the family Sutterellaceae and Sutterella megalosphaeroides sp. nov., isolated from human faeces.</title>
        <authorList>
            <person name="Sakamoto M."/>
            <person name="Ikeyama N."/>
            <person name="Kunihiro T."/>
            <person name="Iino T."/>
            <person name="Yuki M."/>
            <person name="Ohkuma M."/>
        </authorList>
    </citation>
    <scope>NUCLEOTIDE SEQUENCE [LARGE SCALE GENOMIC DNA]</scope>
    <source>
        <strain evidence="13 14">6FBBBH3</strain>
    </source>
</reference>
<keyword evidence="9 12" id="KW-0201">Cytochrome c-type biogenesis</keyword>
<evidence type="ECO:0000256" key="11">
    <source>
        <dbReference type="ARBA" id="ARBA00023136"/>
    </source>
</evidence>
<comment type="similarity">
    <text evidence="3 12">Belongs to the CcmD/CycX/HelD family.</text>
</comment>
<gene>
    <name evidence="13" type="ORF">SUTMEG_15840</name>
</gene>
<evidence type="ECO:0000313" key="13">
    <source>
        <dbReference type="EMBL" id="BBF23693.1"/>
    </source>
</evidence>
<dbReference type="GO" id="GO:1903607">
    <property type="term" value="P:cytochrome c biosynthetic process"/>
    <property type="evidence" value="ECO:0007669"/>
    <property type="project" value="TreeGrafter"/>
</dbReference>
<keyword evidence="7 12" id="KW-0997">Cell inner membrane</keyword>
<dbReference type="KEGG" id="sutt:SUTMEG_15840"/>
<proteinExistence type="inferred from homology"/>
<dbReference type="GO" id="GO:0015886">
    <property type="term" value="P:heme transport"/>
    <property type="evidence" value="ECO:0007669"/>
    <property type="project" value="InterPro"/>
</dbReference>
<evidence type="ECO:0000256" key="4">
    <source>
        <dbReference type="ARBA" id="ARBA00016461"/>
    </source>
</evidence>
<accession>A0A2Z6IAY8</accession>
<comment type="subcellular location">
    <subcellularLocation>
        <location evidence="2 12">Cell inner membrane</location>
        <topology evidence="2 12">Single-pass membrane protein</topology>
    </subcellularLocation>
</comment>
<dbReference type="PANTHER" id="PTHR37531:SF1">
    <property type="entry name" value="HEME EXPORTER PROTEIN D"/>
    <property type="match status" value="1"/>
</dbReference>
<evidence type="ECO:0000256" key="6">
    <source>
        <dbReference type="ARBA" id="ARBA00022475"/>
    </source>
</evidence>
<dbReference type="InterPro" id="IPR007078">
    <property type="entry name" value="Haem_export_protD_CcmD"/>
</dbReference>
<sequence>MNWTSLSEFITMGGHGYYVWCSYGALTAGVIYELWTLVARRRKICARLAREARAAKSTLEI</sequence>
<keyword evidence="14" id="KW-1185">Reference proteome</keyword>